<dbReference type="AlphaFoldDB" id="W0DME1"/>
<dbReference type="GO" id="GO:0051607">
    <property type="term" value="P:defense response to virus"/>
    <property type="evidence" value="ECO:0007669"/>
    <property type="project" value="UniProtKB-KW"/>
</dbReference>
<dbReference type="STRING" id="713585.THITH_09295"/>
<dbReference type="Gene3D" id="3.30.70.270">
    <property type="match status" value="1"/>
</dbReference>
<evidence type="ECO:0000259" key="3">
    <source>
        <dbReference type="PROSITE" id="PS50887"/>
    </source>
</evidence>
<evidence type="ECO:0000313" key="4">
    <source>
        <dbReference type="EMBL" id="AHE98427.1"/>
    </source>
</evidence>
<evidence type="ECO:0000256" key="2">
    <source>
        <dbReference type="ARBA" id="ARBA00023118"/>
    </source>
</evidence>
<sequence length="624" mass="67181">MPRYLVTVSLGPVQGLIGAARRTRDLWCGSWLLSEAARAAARALHRAHPGCLIFPAPVDPERDLEPLDAPGDEANIANVLRAEVTFAGAAPGEAADEARLRALCAEARDAAVQRLVELGVTARAKVRNAGPLRDDVWQAQIRDVLEVFAAWVPGDTGAAKDYAQMNQRLGAVFAARKATRDFGPSRLEEKGAGLPKCSLDGGFETVLPEPPVPALVRRLALSRGEQLDALGVIKRLAGDPEQFTAYARIAADPWLRQLTGDQLQRLRAAYEPLVAAGLATRVRGNAGCYGDFPFDAQLLYGFRLRNALAQEAQEPAEREALLLLRRELAAIGREVGRAGRRCGEPVPYAAILQADGDRMGKLLARAQSPDQSRKVSRALHGFASEVRGLVREHHGHAIYSGGDDVLALVPLESAVACAQALADRFSAALGPVAEALGLPAGERPTLSVGLGVGHLMEPLGSLRARALRAEQLAKGDALGAEDQRNALGIVLGIRSGGEIEWRARWNDSAALRELQDFTADYRAARLPSRVAYDLRAIDRRLCWLPLAASDASPEDRAMARGMRAAEVQRMLDRARRAGGAEKISPELQDRIALRAGVVPLAQLADTLIVARWLAARTRADVETR</sequence>
<dbReference type="Gene3D" id="3.30.70.2220">
    <property type="entry name" value="CRISPR-Cas system, Cmr2 subunit, D1 domain, cysteine cluster"/>
    <property type="match status" value="1"/>
</dbReference>
<dbReference type="KEGG" id="tti:THITH_09295"/>
<dbReference type="InterPro" id="IPR043128">
    <property type="entry name" value="Rev_trsase/Diguanyl_cyclase"/>
</dbReference>
<dbReference type="InterPro" id="IPR038242">
    <property type="entry name" value="Cmr2_N"/>
</dbReference>
<keyword evidence="1" id="KW-0547">Nucleotide-binding</keyword>
<protein>
    <submittedName>
        <fullName evidence="4">CRISPR-associated protein Crm2</fullName>
    </submittedName>
</protein>
<dbReference type="InterPro" id="IPR000160">
    <property type="entry name" value="GGDEF_dom"/>
</dbReference>
<dbReference type="Proteomes" id="UP000005289">
    <property type="component" value="Chromosome"/>
</dbReference>
<dbReference type="EMBL" id="CP007029">
    <property type="protein sequence ID" value="AHE98427.1"/>
    <property type="molecule type" value="Genomic_DNA"/>
</dbReference>
<dbReference type="HOGENOM" id="CLU_012640_1_0_6"/>
<accession>W0DME1</accession>
<dbReference type="InterPro" id="IPR013407">
    <property type="entry name" value="CRISPR-assoc_prot_Cmr2"/>
</dbReference>
<dbReference type="PROSITE" id="PS50887">
    <property type="entry name" value="GGDEF"/>
    <property type="match status" value="1"/>
</dbReference>
<dbReference type="OrthoDB" id="9758700at2"/>
<dbReference type="NCBIfam" id="TIGR02577">
    <property type="entry name" value="cas_TM1794_Cmr2"/>
    <property type="match status" value="1"/>
</dbReference>
<proteinExistence type="predicted"/>
<dbReference type="GO" id="GO:0000166">
    <property type="term" value="F:nucleotide binding"/>
    <property type="evidence" value="ECO:0007669"/>
    <property type="project" value="UniProtKB-KW"/>
</dbReference>
<keyword evidence="2" id="KW-0051">Antiviral defense</keyword>
<evidence type="ECO:0000313" key="5">
    <source>
        <dbReference type="Proteomes" id="UP000005289"/>
    </source>
</evidence>
<dbReference type="Pfam" id="PF22335">
    <property type="entry name" value="Cas10-Cmr2_palm2"/>
    <property type="match status" value="1"/>
</dbReference>
<dbReference type="Pfam" id="PF12469">
    <property type="entry name" value="Cmr2_N"/>
    <property type="match status" value="1"/>
</dbReference>
<keyword evidence="5" id="KW-1185">Reference proteome</keyword>
<name>W0DME1_9GAMM</name>
<dbReference type="InterPro" id="IPR024615">
    <property type="entry name" value="CRISPR-assoc_Cmr2_N"/>
</dbReference>
<gene>
    <name evidence="4" type="ORF">THITH_09295</name>
</gene>
<evidence type="ECO:0000256" key="1">
    <source>
        <dbReference type="ARBA" id="ARBA00022741"/>
    </source>
</evidence>
<organism evidence="4 5">
    <name type="scientific">Thioalkalivibrio paradoxus ARh 1</name>
    <dbReference type="NCBI Taxonomy" id="713585"/>
    <lineage>
        <taxon>Bacteria</taxon>
        <taxon>Pseudomonadati</taxon>
        <taxon>Pseudomonadota</taxon>
        <taxon>Gammaproteobacteria</taxon>
        <taxon>Chromatiales</taxon>
        <taxon>Ectothiorhodospiraceae</taxon>
        <taxon>Thioalkalivibrio</taxon>
    </lineage>
</organism>
<reference evidence="4 5" key="1">
    <citation type="submission" date="2013-12" db="EMBL/GenBank/DDBJ databases">
        <authorList>
            <consortium name="DOE Joint Genome Institute"/>
            <person name="Muyzer G."/>
            <person name="Huntemann M."/>
            <person name="Han J."/>
            <person name="Chen A."/>
            <person name="Kyrpides N."/>
            <person name="Mavromatis K."/>
            <person name="Markowitz V."/>
            <person name="Palaniappan K."/>
            <person name="Ivanova N."/>
            <person name="Schaumberg A."/>
            <person name="Pati A."/>
            <person name="Liolios K."/>
            <person name="Nordberg H.P."/>
            <person name="Cantor M.N."/>
            <person name="Hua S.X."/>
            <person name="Woyke T."/>
        </authorList>
    </citation>
    <scope>NUCLEOTIDE SEQUENCE [LARGE SCALE GENOMIC DNA]</scope>
    <source>
        <strain evidence="4 5">ARh 1</strain>
    </source>
</reference>
<feature type="domain" description="GGDEF" evidence="3">
    <location>
        <begin position="347"/>
        <end position="492"/>
    </location>
</feature>
<dbReference type="InterPro" id="IPR054767">
    <property type="entry name" value="Cas10-Cmr2_palm2"/>
</dbReference>
<dbReference type="RefSeq" id="WP_006747392.1">
    <property type="nucleotide sequence ID" value="NZ_CP007029.1"/>
</dbReference>